<dbReference type="InterPro" id="IPR050320">
    <property type="entry name" value="N5-glutamine_MTase"/>
</dbReference>
<dbReference type="Gene3D" id="1.10.8.10">
    <property type="entry name" value="DNA helicase RuvA subunit, C-terminal domain"/>
    <property type="match status" value="1"/>
</dbReference>
<comment type="function">
    <text evidence="5">Methylates the class 1 translation termination release factors RF1/PrfA and RF2/PrfB on the glutamine residue of the universally conserved GGQ motif.</text>
</comment>
<dbReference type="OrthoDB" id="9800643at2"/>
<feature type="binding site" evidence="5">
    <location>
        <position position="181"/>
    </location>
    <ligand>
        <name>S-adenosyl-L-methionine</name>
        <dbReference type="ChEBI" id="CHEBI:59789"/>
    </ligand>
</feature>
<keyword evidence="9" id="KW-1185">Reference proteome</keyword>
<comment type="caution">
    <text evidence="5">Lacks conserved residue(s) required for the propagation of feature annotation.</text>
</comment>
<feature type="domain" description="Release factor glutamine methyltransferase N-terminal" evidence="7">
    <location>
        <begin position="5"/>
        <end position="73"/>
    </location>
</feature>
<evidence type="ECO:0000256" key="1">
    <source>
        <dbReference type="ARBA" id="ARBA00022603"/>
    </source>
</evidence>
<dbReference type="Proteomes" id="UP000077317">
    <property type="component" value="Chromosome"/>
</dbReference>
<dbReference type="EC" id="2.1.1.297" evidence="5"/>
<evidence type="ECO:0000259" key="6">
    <source>
        <dbReference type="Pfam" id="PF05175"/>
    </source>
</evidence>
<dbReference type="SUPFAM" id="SSF53335">
    <property type="entry name" value="S-adenosyl-L-methionine-dependent methyltransferases"/>
    <property type="match status" value="1"/>
</dbReference>
<dbReference type="HAMAP" id="MF_02126">
    <property type="entry name" value="RF_methyltr_PrmC"/>
    <property type="match status" value="1"/>
</dbReference>
<dbReference type="GO" id="GO:0032259">
    <property type="term" value="P:methylation"/>
    <property type="evidence" value="ECO:0007669"/>
    <property type="project" value="UniProtKB-KW"/>
</dbReference>
<gene>
    <name evidence="5" type="primary">prmC</name>
    <name evidence="8" type="ORF">A0O21_04360</name>
</gene>
<dbReference type="InterPro" id="IPR002052">
    <property type="entry name" value="DNA_methylase_N6_adenine_CS"/>
</dbReference>
<organism evidence="8 9">
    <name type="scientific">Streptococcus pantholopis</name>
    <dbReference type="NCBI Taxonomy" id="1811193"/>
    <lineage>
        <taxon>Bacteria</taxon>
        <taxon>Bacillati</taxon>
        <taxon>Bacillota</taxon>
        <taxon>Bacilli</taxon>
        <taxon>Lactobacillales</taxon>
        <taxon>Streptococcaceae</taxon>
        <taxon>Streptococcus</taxon>
    </lineage>
</organism>
<dbReference type="AlphaFoldDB" id="A0A172Q7D4"/>
<dbReference type="RefSeq" id="WP_067061882.1">
    <property type="nucleotide sequence ID" value="NZ_CP014699.1"/>
</dbReference>
<sequence>MNYAQLFRHYQKRLAALGEEEEALLYVFKELKDWSNLDIALNQNQAVSPEDAALLKDIYQKLSAHIPPQYITGRAYFGNLCLAVDKRVLIPRPETEELTALILSENTQQPLSVLDIGTGSGAIALSLKSARPAWKVMASDISPDALALAKRNADFYHLALDFAESDVFSAISASFDIIVSNPPYIAESDRKEVAANVLLSEPHSALFAEEDGLALYRRIIRGAGSHLSEAGKLYLEIGCKQGEKVRELLTGAFPQKRVRILQDSFGKDRMAALDDG</sequence>
<feature type="binding site" evidence="5">
    <location>
        <begin position="117"/>
        <end position="121"/>
    </location>
    <ligand>
        <name>S-adenosyl-L-methionine</name>
        <dbReference type="ChEBI" id="CHEBI:59789"/>
    </ligand>
</feature>
<evidence type="ECO:0000259" key="7">
    <source>
        <dbReference type="Pfam" id="PF17827"/>
    </source>
</evidence>
<keyword evidence="2 5" id="KW-0808">Transferase</keyword>
<comment type="similarity">
    <text evidence="5">Belongs to the protein N5-glutamine methyltransferase family. PrmC subfamily.</text>
</comment>
<comment type="catalytic activity">
    <reaction evidence="4 5">
        <text>L-glutaminyl-[peptide chain release factor] + S-adenosyl-L-methionine = N(5)-methyl-L-glutaminyl-[peptide chain release factor] + S-adenosyl-L-homocysteine + H(+)</text>
        <dbReference type="Rhea" id="RHEA:42896"/>
        <dbReference type="Rhea" id="RHEA-COMP:10271"/>
        <dbReference type="Rhea" id="RHEA-COMP:10272"/>
        <dbReference type="ChEBI" id="CHEBI:15378"/>
        <dbReference type="ChEBI" id="CHEBI:30011"/>
        <dbReference type="ChEBI" id="CHEBI:57856"/>
        <dbReference type="ChEBI" id="CHEBI:59789"/>
        <dbReference type="ChEBI" id="CHEBI:61891"/>
        <dbReference type="EC" id="2.1.1.297"/>
    </reaction>
</comment>
<dbReference type="EMBL" id="CP014699">
    <property type="protein sequence ID" value="AND79315.1"/>
    <property type="molecule type" value="Genomic_DNA"/>
</dbReference>
<dbReference type="NCBIfam" id="TIGR03534">
    <property type="entry name" value="RF_mod_PrmC"/>
    <property type="match status" value="1"/>
</dbReference>
<feature type="binding site" evidence="5">
    <location>
        <position position="140"/>
    </location>
    <ligand>
        <name>S-adenosyl-L-methionine</name>
        <dbReference type="ChEBI" id="CHEBI:59789"/>
    </ligand>
</feature>
<dbReference type="CDD" id="cd02440">
    <property type="entry name" value="AdoMet_MTases"/>
    <property type="match status" value="1"/>
</dbReference>
<feature type="domain" description="Methyltransferase small" evidence="6">
    <location>
        <begin position="106"/>
        <end position="206"/>
    </location>
</feature>
<dbReference type="Pfam" id="PF05175">
    <property type="entry name" value="MTS"/>
    <property type="match status" value="1"/>
</dbReference>
<evidence type="ECO:0000256" key="2">
    <source>
        <dbReference type="ARBA" id="ARBA00022679"/>
    </source>
</evidence>
<dbReference type="InterPro" id="IPR040758">
    <property type="entry name" value="PrmC_N"/>
</dbReference>
<feature type="binding site" evidence="5">
    <location>
        <begin position="181"/>
        <end position="184"/>
    </location>
    <ligand>
        <name>substrate</name>
    </ligand>
</feature>
<dbReference type="PANTHER" id="PTHR18895:SF74">
    <property type="entry name" value="MTRF1L RELEASE FACTOR GLUTAMINE METHYLTRANSFERASE"/>
    <property type="match status" value="1"/>
</dbReference>
<keyword evidence="3 5" id="KW-0949">S-adenosyl-L-methionine</keyword>
<dbReference type="PROSITE" id="PS00092">
    <property type="entry name" value="N6_MTASE"/>
    <property type="match status" value="1"/>
</dbReference>
<evidence type="ECO:0000313" key="9">
    <source>
        <dbReference type="Proteomes" id="UP000077317"/>
    </source>
</evidence>
<dbReference type="NCBIfam" id="TIGR00536">
    <property type="entry name" value="hemK_fam"/>
    <property type="match status" value="1"/>
</dbReference>
<dbReference type="Gene3D" id="3.40.50.150">
    <property type="entry name" value="Vaccinia Virus protein VP39"/>
    <property type="match status" value="1"/>
</dbReference>
<dbReference type="GO" id="GO:0003676">
    <property type="term" value="F:nucleic acid binding"/>
    <property type="evidence" value="ECO:0007669"/>
    <property type="project" value="InterPro"/>
</dbReference>
<proteinExistence type="inferred from homology"/>
<name>A0A172Q7D4_9STRE</name>
<dbReference type="InterPro" id="IPR007848">
    <property type="entry name" value="Small_mtfrase_dom"/>
</dbReference>
<reference evidence="9" key="2">
    <citation type="submission" date="2016-03" db="EMBL/GenBank/DDBJ databases">
        <title>Streptococcus antelopensis sp. nov., isolated from the feces of the Tibetan antelope (Pantholops hodgsonii) in Hoh Xil National Nature Reserve, Qinghai, China.</title>
        <authorList>
            <person name="Bai X."/>
        </authorList>
    </citation>
    <scope>NUCLEOTIDE SEQUENCE [LARGE SCALE GENOMIC DNA]</scope>
    <source>
        <strain evidence="9">TA 26</strain>
    </source>
</reference>
<accession>A0A172Q7D4</accession>
<dbReference type="InterPro" id="IPR019874">
    <property type="entry name" value="RF_methyltr_PrmC"/>
</dbReference>
<dbReference type="Pfam" id="PF17827">
    <property type="entry name" value="PrmC_N"/>
    <property type="match status" value="1"/>
</dbReference>
<evidence type="ECO:0000256" key="3">
    <source>
        <dbReference type="ARBA" id="ARBA00022691"/>
    </source>
</evidence>
<evidence type="ECO:0000256" key="5">
    <source>
        <dbReference type="HAMAP-Rule" id="MF_02126"/>
    </source>
</evidence>
<protein>
    <recommendedName>
        <fullName evidence="5">Release factor glutamine methyltransferase</fullName>
        <shortName evidence="5">RF MTase</shortName>
        <ecNumber evidence="5">2.1.1.297</ecNumber>
    </recommendedName>
    <alternativeName>
        <fullName evidence="5">N5-glutamine methyltransferase PrmC</fullName>
    </alternativeName>
    <alternativeName>
        <fullName evidence="5">Protein-(glutamine-N5) MTase PrmC</fullName>
    </alternativeName>
    <alternativeName>
        <fullName evidence="5">Protein-glutamine N-methyltransferase PrmC</fullName>
    </alternativeName>
</protein>
<dbReference type="STRING" id="1811193.A0O21_04360"/>
<evidence type="ECO:0000256" key="4">
    <source>
        <dbReference type="ARBA" id="ARBA00048391"/>
    </source>
</evidence>
<reference evidence="8 9" key="1">
    <citation type="journal article" date="2016" name="Int. J. Syst. Evol. Microbiol.">
        <title>Streptococcuspantholopis sp. nov., isolated from faeces of the Tibetan antelope (Pantholops hodgsonii).</title>
        <authorList>
            <person name="Bai X."/>
            <person name="Xiong Y."/>
            <person name="Lu S."/>
            <person name="Jin D."/>
            <person name="Lai X."/>
            <person name="Yang J."/>
            <person name="Niu L."/>
            <person name="Hu S."/>
            <person name="Meng X."/>
            <person name="Pu J."/>
            <person name="Ye C."/>
            <person name="Xu J."/>
        </authorList>
    </citation>
    <scope>NUCLEOTIDE SEQUENCE [LARGE SCALE GENOMIC DNA]</scope>
    <source>
        <strain evidence="8 9">TA 26</strain>
    </source>
</reference>
<dbReference type="PANTHER" id="PTHR18895">
    <property type="entry name" value="HEMK METHYLTRANSFERASE"/>
    <property type="match status" value="1"/>
</dbReference>
<dbReference type="InterPro" id="IPR004556">
    <property type="entry name" value="HemK-like"/>
</dbReference>
<keyword evidence="1 5" id="KW-0489">Methyltransferase</keyword>
<dbReference type="KEGG" id="spat:A0O21_04360"/>
<dbReference type="InterPro" id="IPR029063">
    <property type="entry name" value="SAM-dependent_MTases_sf"/>
</dbReference>
<dbReference type="GO" id="GO:0102559">
    <property type="term" value="F:peptide chain release factor N(5)-glutamine methyltransferase activity"/>
    <property type="evidence" value="ECO:0007669"/>
    <property type="project" value="UniProtKB-EC"/>
</dbReference>
<evidence type="ECO:0000313" key="8">
    <source>
        <dbReference type="EMBL" id="AND79315.1"/>
    </source>
</evidence>